<feature type="compositionally biased region" description="Polar residues" evidence="5">
    <location>
        <begin position="745"/>
        <end position="761"/>
    </location>
</feature>
<gene>
    <name evidence="7" type="primary">5564177</name>
</gene>
<feature type="compositionally biased region" description="Polar residues" evidence="5">
    <location>
        <begin position="644"/>
        <end position="661"/>
    </location>
</feature>
<reference evidence="7" key="2">
    <citation type="submission" date="2020-05" db="UniProtKB">
        <authorList>
            <consortium name="EnsemblMetazoa"/>
        </authorList>
    </citation>
    <scope>IDENTIFICATION</scope>
    <source>
        <strain evidence="7">LVP_AGWG</strain>
    </source>
</reference>
<feature type="compositionally biased region" description="Low complexity" evidence="5">
    <location>
        <begin position="773"/>
        <end position="793"/>
    </location>
</feature>
<dbReference type="EnsemblMetazoa" id="AAEL003534-RE">
    <property type="protein sequence ID" value="AAEL003534-PE"/>
    <property type="gene ID" value="AAEL003534"/>
</dbReference>
<accession>A0A6I8T830</accession>
<feature type="region of interest" description="Disordered" evidence="5">
    <location>
        <begin position="244"/>
        <end position="278"/>
    </location>
</feature>
<dbReference type="InterPro" id="IPR038508">
    <property type="entry name" value="ArfGAP_dom_sf"/>
</dbReference>
<evidence type="ECO:0000256" key="5">
    <source>
        <dbReference type="SAM" id="MobiDB-lite"/>
    </source>
</evidence>
<dbReference type="SMART" id="SM00105">
    <property type="entry name" value="ArfGap"/>
    <property type="match status" value="1"/>
</dbReference>
<sequence length="873" mass="93829">MVLSQSPFRFAFVILCAVFFGRVEACSTTVLENPFCTAVIENTQCCVDPSFRLSLGSSGGHPRTSSPCAKLSVQSAISWNGSFYVSYSRILKWITPESAEAARTNGCKIYKLHKSSSSAMAVVRKKQDDKVLKTLRELVSVGGNKECFDCGQKGPTYINMTIGSFVCTTCSGILRGLTPPHRVKSISMATFTQEEIDFVRQNGNDTCSRTWLGLWDPKRAIKQEHRDFMIDKYERKRYYLEPASPLKSLPSNTTSSTTSLSANNGISTSSSNISSRNGAENLVPLKTITLTPPTSLRLSRTNSNSSSGLNGNSSQASSAASSSTNLKFQQQFTPDDSNFFSDPPKILPPTPQKHSSHHHQRLNGTVNGSAFERSQKNGLLTSATNGHTNSSSNINSNANKFTPDSDFVADFSNANIVSVNGVTTASNGLKNSGNHKLSNGFNENGNLPNGYHTNQNGVVGTGQTNGEMENFADFEHNTIYNAAGNVSSGSFFSNSNSIDSSTTNSSSSTTSVNSINNDIFINNYSLLNSNNSANNNTNVIGNSGGGSDLSNLNGNQFMAFGDFHPTAGGGGSFCSGPTAQRTNGYSYFQNYQPGTGGTGSSSLNFTSSANNATNNCTGNVQWNLWQQFNQWPPHEPQPIFGSMGSLSGNSQSKPSSTSLIRSHQHQPQHQQNHQQQQHHSSNQNRWSLPISGNAKSSTAQSSATPSVDRYAALKDLDDQFREIKFENETNNNNTNGTSSSTSSGLINGNHVNDVHQTSTANPFKTANPFQQQAQQTQTLSWTIPGTTPPTTGTSSNGFYATSPYQNGFVHPHLQNGNVTNGVGFTNAFHHPSAAVPTVVPQFNGTATNHFGHFGNPFMTGATTVTSKSNNPFL</sequence>
<dbReference type="OrthoDB" id="6036at2759"/>
<keyword evidence="3" id="KW-0863">Zinc-finger</keyword>
<feature type="compositionally biased region" description="Polar residues" evidence="5">
    <location>
        <begin position="693"/>
        <end position="705"/>
    </location>
</feature>
<feature type="region of interest" description="Disordered" evidence="5">
    <location>
        <begin position="630"/>
        <end position="706"/>
    </location>
</feature>
<feature type="region of interest" description="Disordered" evidence="5">
    <location>
        <begin position="773"/>
        <end position="795"/>
    </location>
</feature>
<dbReference type="GO" id="GO:0005737">
    <property type="term" value="C:cytoplasm"/>
    <property type="evidence" value="ECO:0007669"/>
    <property type="project" value="TreeGrafter"/>
</dbReference>
<dbReference type="CDD" id="cd08838">
    <property type="entry name" value="ArfGap_AGFG"/>
    <property type="match status" value="1"/>
</dbReference>
<evidence type="ECO:0000256" key="2">
    <source>
        <dbReference type="ARBA" id="ARBA00022737"/>
    </source>
</evidence>
<feature type="region of interest" description="Disordered" evidence="5">
    <location>
        <begin position="725"/>
        <end position="761"/>
    </location>
</feature>
<dbReference type="Pfam" id="PF01412">
    <property type="entry name" value="ArfGap"/>
    <property type="match status" value="1"/>
</dbReference>
<dbReference type="InterPro" id="IPR052248">
    <property type="entry name" value="Arf-GAP_FG-repeat_protein"/>
</dbReference>
<keyword evidence="2" id="KW-0677">Repeat</keyword>
<feature type="signal peptide" evidence="6">
    <location>
        <begin position="1"/>
        <end position="25"/>
    </location>
</feature>
<evidence type="ECO:0000256" key="1">
    <source>
        <dbReference type="ARBA" id="ARBA00022723"/>
    </source>
</evidence>
<evidence type="ECO:0000256" key="3">
    <source>
        <dbReference type="ARBA" id="ARBA00022771"/>
    </source>
</evidence>
<dbReference type="InParanoid" id="A0A6I8T830"/>
<dbReference type="PANTHER" id="PTHR46134:SF3">
    <property type="entry name" value="ARFGAP WITH FG REPEATS 1"/>
    <property type="match status" value="1"/>
</dbReference>
<name>A0A6I8T830_AEDAE</name>
<dbReference type="Proteomes" id="UP000008820">
    <property type="component" value="Chromosome 2"/>
</dbReference>
<dbReference type="PANTHER" id="PTHR46134">
    <property type="entry name" value="DRONGO, ISOFORM F"/>
    <property type="match status" value="1"/>
</dbReference>
<feature type="compositionally biased region" description="Low complexity" evidence="5">
    <location>
        <begin position="294"/>
        <end position="325"/>
    </location>
</feature>
<keyword evidence="8" id="KW-1185">Reference proteome</keyword>
<dbReference type="InterPro" id="IPR001164">
    <property type="entry name" value="ArfGAP_dom"/>
</dbReference>
<proteinExistence type="predicted"/>
<feature type="chain" id="PRO_5043769842" evidence="6">
    <location>
        <begin position="26"/>
        <end position="873"/>
    </location>
</feature>
<protein>
    <submittedName>
        <fullName evidence="7">Uncharacterized protein</fullName>
    </submittedName>
</protein>
<evidence type="ECO:0000256" key="4">
    <source>
        <dbReference type="ARBA" id="ARBA00022833"/>
    </source>
</evidence>
<dbReference type="InterPro" id="IPR037278">
    <property type="entry name" value="ARFGAP/RecO"/>
</dbReference>
<dbReference type="AlphaFoldDB" id="A0A6I8T830"/>
<dbReference type="GO" id="GO:0008270">
    <property type="term" value="F:zinc ion binding"/>
    <property type="evidence" value="ECO:0007669"/>
    <property type="project" value="UniProtKB-KW"/>
</dbReference>
<evidence type="ECO:0000313" key="8">
    <source>
        <dbReference type="Proteomes" id="UP000008820"/>
    </source>
</evidence>
<evidence type="ECO:0000256" key="6">
    <source>
        <dbReference type="SAM" id="SignalP"/>
    </source>
</evidence>
<dbReference type="FunCoup" id="A0A6I8T830">
    <property type="interactions" value="43"/>
</dbReference>
<feature type="compositionally biased region" description="Low complexity" evidence="5">
    <location>
        <begin position="728"/>
        <end position="744"/>
    </location>
</feature>
<feature type="region of interest" description="Disordered" evidence="5">
    <location>
        <begin position="293"/>
        <end position="363"/>
    </location>
</feature>
<evidence type="ECO:0000313" key="7">
    <source>
        <dbReference type="EnsemblMetazoa" id="AAEL003534-PE"/>
    </source>
</evidence>
<dbReference type="GO" id="GO:0005096">
    <property type="term" value="F:GTPase activator activity"/>
    <property type="evidence" value="ECO:0007669"/>
    <property type="project" value="InterPro"/>
</dbReference>
<feature type="compositionally biased region" description="Low complexity" evidence="5">
    <location>
        <begin position="665"/>
        <end position="684"/>
    </location>
</feature>
<dbReference type="FunFam" id="1.10.220.150:FF:000005">
    <property type="entry name" value="Arf-GAP domain and FG repeat-containing protein 1"/>
    <property type="match status" value="1"/>
</dbReference>
<dbReference type="PROSITE" id="PS50115">
    <property type="entry name" value="ARFGAP"/>
    <property type="match status" value="1"/>
</dbReference>
<keyword evidence="6" id="KW-0732">Signal</keyword>
<keyword evidence="4" id="KW-0862">Zinc</keyword>
<dbReference type="GO" id="GO:0016020">
    <property type="term" value="C:membrane"/>
    <property type="evidence" value="ECO:0007669"/>
    <property type="project" value="TreeGrafter"/>
</dbReference>
<dbReference type="PRINTS" id="PR00405">
    <property type="entry name" value="REVINTRACTNG"/>
</dbReference>
<reference evidence="7 8" key="1">
    <citation type="submission" date="2017-06" db="EMBL/GenBank/DDBJ databases">
        <title>Aedes aegypti genome working group (AGWG) sequencing and assembly.</title>
        <authorList>
            <consortium name="Aedes aegypti Genome Working Group (AGWG)"/>
            <person name="Matthews B.J."/>
        </authorList>
    </citation>
    <scope>NUCLEOTIDE SEQUENCE [LARGE SCALE GENOMIC DNA]</scope>
    <source>
        <strain evidence="7 8">LVP_AGWG</strain>
    </source>
</reference>
<feature type="compositionally biased region" description="Polar residues" evidence="5">
    <location>
        <begin position="326"/>
        <end position="340"/>
    </location>
</feature>
<dbReference type="SUPFAM" id="SSF57863">
    <property type="entry name" value="ArfGap/RecO-like zinc finger"/>
    <property type="match status" value="1"/>
</dbReference>
<organism evidence="7 8">
    <name type="scientific">Aedes aegypti</name>
    <name type="common">Yellowfever mosquito</name>
    <name type="synonym">Culex aegypti</name>
    <dbReference type="NCBI Taxonomy" id="7159"/>
    <lineage>
        <taxon>Eukaryota</taxon>
        <taxon>Metazoa</taxon>
        <taxon>Ecdysozoa</taxon>
        <taxon>Arthropoda</taxon>
        <taxon>Hexapoda</taxon>
        <taxon>Insecta</taxon>
        <taxon>Pterygota</taxon>
        <taxon>Neoptera</taxon>
        <taxon>Endopterygota</taxon>
        <taxon>Diptera</taxon>
        <taxon>Nematocera</taxon>
        <taxon>Culicoidea</taxon>
        <taxon>Culicidae</taxon>
        <taxon>Culicinae</taxon>
        <taxon>Aedini</taxon>
        <taxon>Aedes</taxon>
        <taxon>Stegomyia</taxon>
    </lineage>
</organism>
<dbReference type="Gene3D" id="1.10.220.150">
    <property type="entry name" value="Arf GTPase activating protein"/>
    <property type="match status" value="1"/>
</dbReference>
<keyword evidence="1" id="KW-0479">Metal-binding</keyword>